<dbReference type="EMBL" id="APOM01000052">
    <property type="protein sequence ID" value="ENU35508.1"/>
    <property type="molecule type" value="Genomic_DNA"/>
</dbReference>
<dbReference type="GeneID" id="99690485"/>
<evidence type="ECO:0000256" key="1">
    <source>
        <dbReference type="SAM" id="SignalP"/>
    </source>
</evidence>
<proteinExistence type="predicted"/>
<sequence>MEYNHKITTLARSISLIVVSSICMPAYALQPLDDSSLTEVTGEGIAFTLNDFSMQFNGANDNAGIGYTRIIPVGPLSSTIDTYNTNNPTTKIGKADLWLYGLSISGNDGDSTKQFSGNTVNIGTADNPWLISVNTVTTPNFAGVDSSLSILNIEAPLLTNLLTSDGTLLGTDPNSYDLKLGTWADAFVRDLSKTENLTATDNQFGLNSIDANGNRYVNGASGATTLRENRLRLQAIMNGVSLNGTNLKLFQTLDGAETATGLGSAYSSYNNTLGLAATARINSGAATSARAPTFTVGATTSDVITPVNGAVSAWTLLHGGWETSLSPSQSGTSSCGNNGSVTDSPSFNQTGCQYMVRSRTRTDSKTRVVTKNITWANSGLINNKVIRLSTQEKGTTQGLLSTPAINGGTMPTFADTEGLFLYNPNINLVLGTQWQPLIFGVNGNNLVIELTRIPNQENVYKQIYTDYTGADAAYKGGTCSVYWCGGAGNGNSVNATHSSITIGSTVYTAPVNTGTNKTPLLVTAYKGADAIGVSFGDLAAAQGTTTTGTATNITYATTTQADYVKRMNNSDKTWRYYCDTPAVTFTCGLGGNNATGTLNQWQYGATVVNEIVTQDASAGTNYPSSSTNYDYPVANGTGYTWRHNQTAAGLCGADTDCTYYSATNNRNWVYNPATGQVNIGSTTLPFVTTTDNNLDTWLGTQGSTARTTNILSGTSALANQAATPTVPTNFVPLNAVNLGSAVIDGVLIQHMKITTKGL</sequence>
<feature type="signal peptide" evidence="1">
    <location>
        <begin position="1"/>
        <end position="28"/>
    </location>
</feature>
<keyword evidence="1" id="KW-0732">Signal</keyword>
<gene>
    <name evidence="2" type="ORF">F988_02154</name>
</gene>
<accession>N8RJD2</accession>
<reference evidence="2 3" key="1">
    <citation type="submission" date="2013-02" db="EMBL/GenBank/DDBJ databases">
        <title>The Genome Sequence of Acinetobacter parvus CIP 108168.</title>
        <authorList>
            <consortium name="The Broad Institute Genome Sequencing Platform"/>
            <consortium name="The Broad Institute Genome Sequencing Center for Infectious Disease"/>
            <person name="Cerqueira G."/>
            <person name="Feldgarden M."/>
            <person name="Courvalin P."/>
            <person name="Perichon B."/>
            <person name="Grillot-Courvalin C."/>
            <person name="Clermont D."/>
            <person name="Rocha E."/>
            <person name="Yoon E.-J."/>
            <person name="Nemec A."/>
            <person name="Walker B."/>
            <person name="Young S.K."/>
            <person name="Zeng Q."/>
            <person name="Gargeya S."/>
            <person name="Fitzgerald M."/>
            <person name="Haas B."/>
            <person name="Abouelleil A."/>
            <person name="Alvarado L."/>
            <person name="Arachchi H.M."/>
            <person name="Berlin A.M."/>
            <person name="Chapman S.B."/>
            <person name="Dewar J."/>
            <person name="Goldberg J."/>
            <person name="Griggs A."/>
            <person name="Gujja S."/>
            <person name="Hansen M."/>
            <person name="Howarth C."/>
            <person name="Imamovic A."/>
            <person name="Larimer J."/>
            <person name="McCowan C."/>
            <person name="Murphy C."/>
            <person name="Neiman D."/>
            <person name="Pearson M."/>
            <person name="Priest M."/>
            <person name="Roberts A."/>
            <person name="Saif S."/>
            <person name="Shea T."/>
            <person name="Sisk P."/>
            <person name="Sykes S."/>
            <person name="Wortman J."/>
            <person name="Nusbaum C."/>
            <person name="Birren B."/>
        </authorList>
    </citation>
    <scope>NUCLEOTIDE SEQUENCE [LARGE SCALE GENOMIC DNA]</scope>
    <source>
        <strain evidence="2 3">CIP 108168</strain>
    </source>
</reference>
<protein>
    <submittedName>
        <fullName evidence="2">Uncharacterized protein</fullName>
    </submittedName>
</protein>
<organism evidence="2 3">
    <name type="scientific">Acinetobacter parvus DSM 16617 = CIP 108168</name>
    <dbReference type="NCBI Taxonomy" id="981333"/>
    <lineage>
        <taxon>Bacteria</taxon>
        <taxon>Pseudomonadati</taxon>
        <taxon>Pseudomonadota</taxon>
        <taxon>Gammaproteobacteria</taxon>
        <taxon>Moraxellales</taxon>
        <taxon>Moraxellaceae</taxon>
        <taxon>Acinetobacter</taxon>
    </lineage>
</organism>
<evidence type="ECO:0000313" key="2">
    <source>
        <dbReference type="EMBL" id="ENU35508.1"/>
    </source>
</evidence>
<dbReference type="AlphaFoldDB" id="N8RJD2"/>
<comment type="caution">
    <text evidence="2">The sequence shown here is derived from an EMBL/GenBank/DDBJ whole genome shotgun (WGS) entry which is preliminary data.</text>
</comment>
<feature type="chain" id="PRO_5004131504" evidence="1">
    <location>
        <begin position="29"/>
        <end position="758"/>
    </location>
</feature>
<evidence type="ECO:0000313" key="3">
    <source>
        <dbReference type="Proteomes" id="UP000023776"/>
    </source>
</evidence>
<dbReference type="Proteomes" id="UP000023776">
    <property type="component" value="Unassembled WGS sequence"/>
</dbReference>
<dbReference type="PATRIC" id="fig|981333.9.peg.2215"/>
<dbReference type="RefSeq" id="WP_004682924.1">
    <property type="nucleotide sequence ID" value="NZ_AIEB01000007.1"/>
</dbReference>
<dbReference type="HOGENOM" id="CLU_015757_0_0_6"/>
<keyword evidence="3" id="KW-1185">Reference proteome</keyword>
<name>N8RJD2_9GAMM</name>